<dbReference type="GO" id="GO:0005770">
    <property type="term" value="C:late endosome"/>
    <property type="evidence" value="ECO:0007669"/>
    <property type="project" value="TreeGrafter"/>
</dbReference>
<dbReference type="SUPFAM" id="SSF109993">
    <property type="entry name" value="VPS9 domain"/>
    <property type="match status" value="1"/>
</dbReference>
<dbReference type="PROSITE" id="PS51205">
    <property type="entry name" value="VPS9"/>
    <property type="match status" value="1"/>
</dbReference>
<feature type="region of interest" description="Disordered" evidence="2">
    <location>
        <begin position="665"/>
        <end position="726"/>
    </location>
</feature>
<feature type="compositionally biased region" description="Polar residues" evidence="2">
    <location>
        <begin position="716"/>
        <end position="726"/>
    </location>
</feature>
<evidence type="ECO:0000313" key="5">
    <source>
        <dbReference type="Proteomes" id="UP000310421"/>
    </source>
</evidence>
<dbReference type="GO" id="GO:0000149">
    <property type="term" value="F:SNARE binding"/>
    <property type="evidence" value="ECO:0007669"/>
    <property type="project" value="TreeGrafter"/>
</dbReference>
<dbReference type="SUPFAM" id="SSF48403">
    <property type="entry name" value="Ankyrin repeat"/>
    <property type="match status" value="1"/>
</dbReference>
<accession>A0A4S8YWJ6</accession>
<dbReference type="GO" id="GO:0005886">
    <property type="term" value="C:plasma membrane"/>
    <property type="evidence" value="ECO:0007669"/>
    <property type="project" value="TreeGrafter"/>
</dbReference>
<dbReference type="GO" id="GO:0035091">
    <property type="term" value="F:phosphatidylinositol binding"/>
    <property type="evidence" value="ECO:0007669"/>
    <property type="project" value="InterPro"/>
</dbReference>
<dbReference type="InterPro" id="IPR037191">
    <property type="entry name" value="VPS9_dom_sf"/>
</dbReference>
<dbReference type="Pfam" id="PF02204">
    <property type="entry name" value="VPS9"/>
    <property type="match status" value="1"/>
</dbReference>
<dbReference type="CDD" id="cd06093">
    <property type="entry name" value="PX_domain"/>
    <property type="match status" value="1"/>
</dbReference>
<dbReference type="InterPro" id="IPR002110">
    <property type="entry name" value="Ankyrin_rpt"/>
</dbReference>
<feature type="compositionally biased region" description="Low complexity" evidence="2">
    <location>
        <begin position="689"/>
        <end position="715"/>
    </location>
</feature>
<name>A0A4S8YWJ6_AURPU</name>
<gene>
    <name evidence="4" type="ORF">D6D20_09377</name>
</gene>
<protein>
    <recommendedName>
        <fullName evidence="3">VPS9 domain-containing protein</fullName>
    </recommendedName>
</protein>
<dbReference type="InterPro" id="IPR051248">
    <property type="entry name" value="UPF0507/Ank_repeat_27"/>
</dbReference>
<feature type="compositionally biased region" description="Pro residues" evidence="2">
    <location>
        <begin position="668"/>
        <end position="677"/>
    </location>
</feature>
<dbReference type="SMART" id="SM00248">
    <property type="entry name" value="ANK"/>
    <property type="match status" value="4"/>
</dbReference>
<feature type="compositionally biased region" description="Low complexity" evidence="2">
    <location>
        <begin position="302"/>
        <end position="313"/>
    </location>
</feature>
<evidence type="ECO:0000256" key="1">
    <source>
        <dbReference type="ARBA" id="ARBA00007428"/>
    </source>
</evidence>
<proteinExistence type="inferred from homology"/>
<dbReference type="InterPro" id="IPR003123">
    <property type="entry name" value="VPS9"/>
</dbReference>
<evidence type="ECO:0000256" key="2">
    <source>
        <dbReference type="SAM" id="MobiDB-lite"/>
    </source>
</evidence>
<dbReference type="GO" id="GO:0045022">
    <property type="term" value="P:early endosome to late endosome transport"/>
    <property type="evidence" value="ECO:0007669"/>
    <property type="project" value="TreeGrafter"/>
</dbReference>
<dbReference type="InterPro" id="IPR036871">
    <property type="entry name" value="PX_dom_sf"/>
</dbReference>
<dbReference type="Pfam" id="PF13857">
    <property type="entry name" value="Ank_5"/>
    <property type="match status" value="1"/>
</dbReference>
<comment type="similarity">
    <text evidence="1">Belongs to the UPF0507 family.</text>
</comment>
<dbReference type="PANTHER" id="PTHR24170">
    <property type="entry name" value="ANKYRIN REPEAT DOMAIN-CONTAINING PROTEIN 27"/>
    <property type="match status" value="1"/>
</dbReference>
<dbReference type="GO" id="GO:0097422">
    <property type="term" value="C:tubular endosome"/>
    <property type="evidence" value="ECO:0007669"/>
    <property type="project" value="TreeGrafter"/>
</dbReference>
<dbReference type="GO" id="GO:0005085">
    <property type="term" value="F:guanyl-nucleotide exchange factor activity"/>
    <property type="evidence" value="ECO:0007669"/>
    <property type="project" value="TreeGrafter"/>
</dbReference>
<organism evidence="4 5">
    <name type="scientific">Aureobasidium pullulans</name>
    <name type="common">Black yeast</name>
    <name type="synonym">Pullularia pullulans</name>
    <dbReference type="NCBI Taxonomy" id="5580"/>
    <lineage>
        <taxon>Eukaryota</taxon>
        <taxon>Fungi</taxon>
        <taxon>Dikarya</taxon>
        <taxon>Ascomycota</taxon>
        <taxon>Pezizomycotina</taxon>
        <taxon>Dothideomycetes</taxon>
        <taxon>Dothideomycetidae</taxon>
        <taxon>Dothideales</taxon>
        <taxon>Saccotheciaceae</taxon>
        <taxon>Aureobasidium</taxon>
    </lineage>
</organism>
<evidence type="ECO:0000313" key="4">
    <source>
        <dbReference type="EMBL" id="THW55570.1"/>
    </source>
</evidence>
<evidence type="ECO:0000259" key="3">
    <source>
        <dbReference type="PROSITE" id="PS51205"/>
    </source>
</evidence>
<dbReference type="PANTHER" id="PTHR24170:SF1">
    <property type="entry name" value="DOMAIN PROTEIN, PUTATIVE (AFU_ORTHOLOGUE AFUA_1G09870)-RELATED"/>
    <property type="match status" value="1"/>
</dbReference>
<dbReference type="SUPFAM" id="SSF64268">
    <property type="entry name" value="PX domain"/>
    <property type="match status" value="1"/>
</dbReference>
<comment type="caution">
    <text evidence="4">The sequence shown here is derived from an EMBL/GenBank/DDBJ whole genome shotgun (WGS) entry which is preliminary data.</text>
</comment>
<reference evidence="4 5" key="1">
    <citation type="submission" date="2018-10" db="EMBL/GenBank/DDBJ databases">
        <title>Fifty Aureobasidium pullulans genomes reveal a recombining polyextremotolerant generalist.</title>
        <authorList>
            <person name="Gostincar C."/>
            <person name="Turk M."/>
            <person name="Zajc J."/>
            <person name="Gunde-Cimerman N."/>
        </authorList>
    </citation>
    <scope>NUCLEOTIDE SEQUENCE [LARGE SCALE GENOMIC DNA]</scope>
    <source>
        <strain evidence="4 5">EXF-10751</strain>
    </source>
</reference>
<feature type="domain" description="VPS9" evidence="3">
    <location>
        <begin position="415"/>
        <end position="577"/>
    </location>
</feature>
<dbReference type="Proteomes" id="UP000310421">
    <property type="component" value="Unassembled WGS sequence"/>
</dbReference>
<dbReference type="Gene3D" id="1.25.40.20">
    <property type="entry name" value="Ankyrin repeat-containing domain"/>
    <property type="match status" value="2"/>
</dbReference>
<sequence length="1353" mass="150588">MKTTDHMRICACPKAVRQALGPVDGHSRRSVSLVKVKLTDFDTGSAAGWSFQQGGDVLRAGDSHMLKRFRGVALGTQMRRLTFRRLREADHRHFEIWLVSTTSGADSICFYDSAAQLSTLPSQCLPVNHHILLVPTTESLFQGRDRETTAPYADLAVSEEFLSSHVIRVPGGIPPGTTSKDGANIRESKGKAKQYNTLNGRTVVVKDTYVYSNKVYYISRPLVGSYDPVRIIPATIKTAAQRAADKPKPTTPSASDVKKKEIASFTELLTAFPLIARQLQNGLDRTLKEFAAQFEGPVPNKSSRAPSVSSQRSNYSSTSLEDSLASLRSSVSGSDSSNRLSSLTIEPEEDTMRFALESATTAAIDLFQGVDRQQLSLLGATTDLSGPVVERMIERHVAEQLHEFILFPRICNIRRSEDLELEHRLRKMANIDVAQVGIPIEDGMRGKRDMAIRIDRAVGMFKKMGVASSPQEMIEVLLDTAKTVTATPTTNVGKPGVRPDGAAEKPSIAMTINADALVSMLLIVVIRSSVRHLHARLSYMRHFVFIDDVDSGEMGYVLSTFEAVLVYLSQDSDALRIAARKNARLWKATRNGNTTELRNMLQPDAPWIADGQVIEEAPSFDESFRDQDDSSLSSRLTNLNLEREQQLSMPNGNFAAIGGSLAHVFPFQKPPTPPPEVSQPKRKRVTMASFRSASVSSGYSSPSRSRSKSIDSTVSTLSTGDSSLDKISQSQGLGGDSILMMAIENGQLASLEYLLSLDQYFPIEFVLEDCNNEGVTLLVAAVQGDDKNLTSFLLNHIIRNAPSDNTLRAYFVRQDSKGRSFAHYLFNQPHLMETVGEMLPWQLKDKNGQTPLFALCRSYDHQEYRWMVETALTLATNTQPDQEPLHLADHIDNKGNTLLHIVNDPHLTAWLLRHCDSDVNAANDKRFTPLMMASKYGRLDLVRTFFGDARVDLQVKDIRGLTAVELAKDDEVRNRIDDLVLLSTRPAADGRITSVVRSFFVEDATVRLVLKSGGPNPNGTITVTTCRRSVADFEHLAKWLSIEQPASWIPTHFNLTSPFLIPSKPSRAVLRDTQLRLDAFLQCLLTHSTFSTHEMVWEFFLVPDIDPAMLADRAKHKAEIRVENVRDDYDPIIDTREVESFVSHAKEQLRGVSHAVKTLIRRTNAQRMLNSDLYDARLLNNTGVATLQFLPRKYLIAFERYTKALAPSESDPLANFYYSLHSIANSSTAVLVALGRPTSLIGSMNQARRNIERALGSLSRQSRWTPNIGLFDETRRSIAAEAEEKATKAQGELDSLGSELRYTQQTVAAELAGWQEQHVKFGRRMLKDLAKGMVVKEKARLESMKRALRELQR</sequence>
<dbReference type="GO" id="GO:0030133">
    <property type="term" value="C:transport vesicle"/>
    <property type="evidence" value="ECO:0007669"/>
    <property type="project" value="TreeGrafter"/>
</dbReference>
<dbReference type="Gene3D" id="1.20.1050.80">
    <property type="entry name" value="VPS9 domain"/>
    <property type="match status" value="1"/>
</dbReference>
<dbReference type="InterPro" id="IPR036770">
    <property type="entry name" value="Ankyrin_rpt-contain_sf"/>
</dbReference>
<dbReference type="EMBL" id="QZAN01000184">
    <property type="protein sequence ID" value="THW55570.1"/>
    <property type="molecule type" value="Genomic_DNA"/>
</dbReference>
<dbReference type="GO" id="GO:0005769">
    <property type="term" value="C:early endosome"/>
    <property type="evidence" value="ECO:0007669"/>
    <property type="project" value="TreeGrafter"/>
</dbReference>
<feature type="region of interest" description="Disordered" evidence="2">
    <location>
        <begin position="296"/>
        <end position="316"/>
    </location>
</feature>